<accession>A0ABZ2V283</accession>
<organism evidence="11 12">
    <name type="scientific">Yoonia phaeophyticola</name>
    <dbReference type="NCBI Taxonomy" id="3137369"/>
    <lineage>
        <taxon>Bacteria</taxon>
        <taxon>Pseudomonadati</taxon>
        <taxon>Pseudomonadota</taxon>
        <taxon>Alphaproteobacteria</taxon>
        <taxon>Rhodobacterales</taxon>
        <taxon>Paracoccaceae</taxon>
        <taxon>Yoonia</taxon>
    </lineage>
</organism>
<dbReference type="PANTHER" id="PTHR37323">
    <property type="entry name" value="GCN5-RELATED N-ACETYLTRANSFERASE"/>
    <property type="match status" value="1"/>
</dbReference>
<dbReference type="InterPro" id="IPR052351">
    <property type="entry name" value="Ornithine_N-alpha-AT"/>
</dbReference>
<name>A0ABZ2V283_9RHOB</name>
<dbReference type="EMBL" id="CP150951">
    <property type="protein sequence ID" value="WZC48006.1"/>
    <property type="molecule type" value="Genomic_DNA"/>
</dbReference>
<evidence type="ECO:0000256" key="9">
    <source>
        <dbReference type="ARBA" id="ARBA00045724"/>
    </source>
</evidence>
<gene>
    <name evidence="11" type="ORF">AABB29_14070</name>
</gene>
<keyword evidence="5" id="KW-0012">Acyltransferase</keyword>
<keyword evidence="3" id="KW-0808">Transferase</keyword>
<evidence type="ECO:0000256" key="7">
    <source>
        <dbReference type="ARBA" id="ARBA00039058"/>
    </source>
</evidence>
<dbReference type="PANTHER" id="PTHR37323:SF1">
    <property type="entry name" value="L-ORNITHINE N(ALPHA)-ACYLTRANSFERASE"/>
    <property type="match status" value="1"/>
</dbReference>
<evidence type="ECO:0000256" key="5">
    <source>
        <dbReference type="ARBA" id="ARBA00023315"/>
    </source>
</evidence>
<evidence type="ECO:0000313" key="11">
    <source>
        <dbReference type="EMBL" id="WZC48006.1"/>
    </source>
</evidence>
<dbReference type="InterPro" id="IPR016181">
    <property type="entry name" value="Acyl_CoA_acyltransferase"/>
</dbReference>
<evidence type="ECO:0000256" key="1">
    <source>
        <dbReference type="ARBA" id="ARBA00005189"/>
    </source>
</evidence>
<evidence type="ECO:0000256" key="6">
    <source>
        <dbReference type="ARBA" id="ARBA00038095"/>
    </source>
</evidence>
<evidence type="ECO:0000256" key="8">
    <source>
        <dbReference type="ARBA" id="ARBA00039866"/>
    </source>
</evidence>
<evidence type="ECO:0000256" key="3">
    <source>
        <dbReference type="ARBA" id="ARBA00022679"/>
    </source>
</evidence>
<evidence type="ECO:0000256" key="10">
    <source>
        <dbReference type="ARBA" id="ARBA00047785"/>
    </source>
</evidence>
<evidence type="ECO:0000313" key="12">
    <source>
        <dbReference type="Proteomes" id="UP001440612"/>
    </source>
</evidence>
<dbReference type="Gene3D" id="3.40.630.30">
    <property type="match status" value="1"/>
</dbReference>
<dbReference type="SUPFAM" id="SSF55729">
    <property type="entry name" value="Acyl-CoA N-acyltransferases (Nat)"/>
    <property type="match status" value="1"/>
</dbReference>
<reference evidence="12" key="1">
    <citation type="submission" date="2024-04" db="EMBL/GenBank/DDBJ databases">
        <title>Phylogenomic analyses of a clade within the roseobacter group suggest taxonomic reassignments of species of the genera Aestuariivita, Citreicella, Loktanella, Nautella, Pelagibaca, Ruegeria, Thalassobius, Thiobacimonas and Tropicibacter, and the proposal o.</title>
        <authorList>
            <person name="Jeon C.O."/>
        </authorList>
    </citation>
    <scope>NUCLEOTIDE SEQUENCE [LARGE SCALE GENOMIC DNA]</scope>
    <source>
        <strain evidence="12">BS5-3</strain>
    </source>
</reference>
<keyword evidence="12" id="KW-1185">Reference proteome</keyword>
<comment type="pathway">
    <text evidence="1">Lipid metabolism.</text>
</comment>
<protein>
    <recommendedName>
        <fullName evidence="8">L-ornithine N(alpha)-acyltransferase</fullName>
        <ecNumber evidence="7">2.3.2.30</ecNumber>
    </recommendedName>
</protein>
<comment type="catalytic activity">
    <reaction evidence="10">
        <text>a (3R)-hydroxyacyl-[ACP] + L-ornithine = a lyso-ornithine lipid + holo-[ACP] + H(+)</text>
        <dbReference type="Rhea" id="RHEA:20633"/>
        <dbReference type="Rhea" id="RHEA-COMP:9685"/>
        <dbReference type="Rhea" id="RHEA-COMP:9945"/>
        <dbReference type="ChEBI" id="CHEBI:15378"/>
        <dbReference type="ChEBI" id="CHEBI:46911"/>
        <dbReference type="ChEBI" id="CHEBI:64479"/>
        <dbReference type="ChEBI" id="CHEBI:78827"/>
        <dbReference type="ChEBI" id="CHEBI:138482"/>
        <dbReference type="EC" id="2.3.2.30"/>
    </reaction>
    <physiologicalReaction direction="left-to-right" evidence="10">
        <dbReference type="Rhea" id="RHEA:20634"/>
    </physiologicalReaction>
</comment>
<dbReference type="EC" id="2.3.2.30" evidence="7"/>
<dbReference type="Proteomes" id="UP001440612">
    <property type="component" value="Chromosome"/>
</dbReference>
<proteinExistence type="inferred from homology"/>
<comment type="function">
    <text evidence="9">Catalyzes the first step in the biosynthesis of ornithine lipids, which are phosphorus-free membrane lipids. Catalyzes the 3-hydroxyacyl-acyl carrier protein-dependent acylation of ornithine to form lyso-ornithine lipid (LOL).</text>
</comment>
<evidence type="ECO:0000256" key="2">
    <source>
        <dbReference type="ARBA" id="ARBA00022516"/>
    </source>
</evidence>
<keyword evidence="4" id="KW-0443">Lipid metabolism</keyword>
<keyword evidence="2" id="KW-0444">Lipid biosynthesis</keyword>
<dbReference type="Pfam" id="PF13444">
    <property type="entry name" value="Acetyltransf_5"/>
    <property type="match status" value="1"/>
</dbReference>
<sequence length="260" mass="28304">MTTMLSPDFDVSLAVSADDLDAAKRLRYDVFVTELGADGPGVDHAAYHEEDRFDPFAKHLLLRDRNLPAGRDVVGAYRLLTQKGAAAAGQFYCEDEYDLTPLKRSEKPLLELGRSCLHPDYRGGAGLMHLWQAVSDIVAREKIGILFGVASFHGTDADGLAGPLSLLHHRHLAPPHLRVTAKGDAARPLNTVPEDQIDRVAAMRQTPSLIKAYLRLGGCVGQGAFVDHAFNTTDICLILDTHNLTARGRKLYQGGITADV</sequence>
<evidence type="ECO:0000256" key="4">
    <source>
        <dbReference type="ARBA" id="ARBA00023098"/>
    </source>
</evidence>
<dbReference type="RefSeq" id="WP_341366125.1">
    <property type="nucleotide sequence ID" value="NZ_CP150951.2"/>
</dbReference>
<comment type="similarity">
    <text evidence="6">Belongs to the acetyltransferase family. OlsB subfamily.</text>
</comment>